<evidence type="ECO:0000313" key="3">
    <source>
        <dbReference type="EMBL" id="OXA47137.1"/>
    </source>
</evidence>
<comment type="caution">
    <text evidence="3">The sequence shown here is derived from an EMBL/GenBank/DDBJ whole genome shotgun (WGS) entry which is preliminary data.</text>
</comment>
<evidence type="ECO:0000313" key="4">
    <source>
        <dbReference type="Proteomes" id="UP000198287"/>
    </source>
</evidence>
<dbReference type="EMBL" id="LNIX01000014">
    <property type="protein sequence ID" value="OXA47137.1"/>
    <property type="molecule type" value="Genomic_DNA"/>
</dbReference>
<protein>
    <submittedName>
        <fullName evidence="3">Uncharacterized protein</fullName>
    </submittedName>
</protein>
<feature type="region of interest" description="Disordered" evidence="1">
    <location>
        <begin position="32"/>
        <end position="67"/>
    </location>
</feature>
<keyword evidence="2" id="KW-0732">Signal</keyword>
<gene>
    <name evidence="3" type="ORF">Fcan01_18407</name>
</gene>
<reference evidence="3 4" key="1">
    <citation type="submission" date="2015-12" db="EMBL/GenBank/DDBJ databases">
        <title>The genome of Folsomia candida.</title>
        <authorList>
            <person name="Faddeeva A."/>
            <person name="Derks M.F."/>
            <person name="Anvar Y."/>
            <person name="Smit S."/>
            <person name="Van Straalen N."/>
            <person name="Roelofs D."/>
        </authorList>
    </citation>
    <scope>NUCLEOTIDE SEQUENCE [LARGE SCALE GENOMIC DNA]</scope>
    <source>
        <strain evidence="3 4">VU population</strain>
        <tissue evidence="3">Whole body</tissue>
    </source>
</reference>
<feature type="chain" id="PRO_5012668958" evidence="2">
    <location>
        <begin position="34"/>
        <end position="112"/>
    </location>
</feature>
<evidence type="ECO:0000256" key="2">
    <source>
        <dbReference type="SAM" id="SignalP"/>
    </source>
</evidence>
<dbReference type="AlphaFoldDB" id="A0A226DR42"/>
<evidence type="ECO:0000256" key="1">
    <source>
        <dbReference type="SAM" id="MobiDB-lite"/>
    </source>
</evidence>
<feature type="signal peptide" evidence="2">
    <location>
        <begin position="1"/>
        <end position="33"/>
    </location>
</feature>
<proteinExistence type="predicted"/>
<organism evidence="3 4">
    <name type="scientific">Folsomia candida</name>
    <name type="common">Springtail</name>
    <dbReference type="NCBI Taxonomy" id="158441"/>
    <lineage>
        <taxon>Eukaryota</taxon>
        <taxon>Metazoa</taxon>
        <taxon>Ecdysozoa</taxon>
        <taxon>Arthropoda</taxon>
        <taxon>Hexapoda</taxon>
        <taxon>Collembola</taxon>
        <taxon>Entomobryomorpha</taxon>
        <taxon>Isotomoidea</taxon>
        <taxon>Isotomidae</taxon>
        <taxon>Proisotominae</taxon>
        <taxon>Folsomia</taxon>
    </lineage>
</organism>
<name>A0A226DR42_FOLCA</name>
<sequence>MKILCPKSEIMTPYKFLVVFLTVLFLLTDNALSTPYPRNCGKNRRRNCPSENKATTTTTPKPVKDDEGPKFILAKVTGVQPNTNCPNGQVFSSRRGTCVTNFSSHPKGTIGK</sequence>
<dbReference type="Proteomes" id="UP000198287">
    <property type="component" value="Unassembled WGS sequence"/>
</dbReference>
<accession>A0A226DR42</accession>
<keyword evidence="4" id="KW-1185">Reference proteome</keyword>